<evidence type="ECO:0000256" key="1">
    <source>
        <dbReference type="SAM" id="MobiDB-lite"/>
    </source>
</evidence>
<dbReference type="EMBL" id="SBIW01000012">
    <property type="protein sequence ID" value="RWY48126.1"/>
    <property type="molecule type" value="Genomic_DNA"/>
</dbReference>
<dbReference type="RefSeq" id="WP_128536019.1">
    <property type="nucleotide sequence ID" value="NZ_SBIW01000012.1"/>
</dbReference>
<evidence type="ECO:0000313" key="3">
    <source>
        <dbReference type="Proteomes" id="UP000286701"/>
    </source>
</evidence>
<accession>A0A3S3UJX3</accession>
<feature type="region of interest" description="Disordered" evidence="1">
    <location>
        <begin position="48"/>
        <end position="72"/>
    </location>
</feature>
<sequence length="72" mass="7940">MDNQPKMRPEWVPEAYKTEAVDKTVGAKPVVKLYVEKSGFKRCLKSLTPRKLNPGGGKAAPTGGLDRKRGRT</sequence>
<organism evidence="2 3">
    <name type="scientific">Mucilaginibacter gilvus</name>
    <dbReference type="NCBI Taxonomy" id="2305909"/>
    <lineage>
        <taxon>Bacteria</taxon>
        <taxon>Pseudomonadati</taxon>
        <taxon>Bacteroidota</taxon>
        <taxon>Sphingobacteriia</taxon>
        <taxon>Sphingobacteriales</taxon>
        <taxon>Sphingobacteriaceae</taxon>
        <taxon>Mucilaginibacter</taxon>
    </lineage>
</organism>
<evidence type="ECO:0000313" key="2">
    <source>
        <dbReference type="EMBL" id="RWY48126.1"/>
    </source>
</evidence>
<dbReference type="Proteomes" id="UP000286701">
    <property type="component" value="Unassembled WGS sequence"/>
</dbReference>
<reference evidence="2 3" key="1">
    <citation type="submission" date="2019-01" db="EMBL/GenBank/DDBJ databases">
        <title>Mucilaginibacter antarcticum sp. nov., isolated from antarctic soil.</title>
        <authorList>
            <person name="Yan Y.-Q."/>
            <person name="Du Z.-J."/>
        </authorList>
    </citation>
    <scope>NUCLEOTIDE SEQUENCE [LARGE SCALE GENOMIC DNA]</scope>
    <source>
        <strain evidence="2 3">F01003</strain>
    </source>
</reference>
<comment type="caution">
    <text evidence="2">The sequence shown here is derived from an EMBL/GenBank/DDBJ whole genome shotgun (WGS) entry which is preliminary data.</text>
</comment>
<proteinExistence type="predicted"/>
<protein>
    <submittedName>
        <fullName evidence="2">Uncharacterized protein</fullName>
    </submittedName>
</protein>
<keyword evidence="3" id="KW-1185">Reference proteome</keyword>
<dbReference type="AlphaFoldDB" id="A0A3S3UJX3"/>
<gene>
    <name evidence="2" type="ORF">EPL05_21335</name>
</gene>
<name>A0A3S3UJX3_9SPHI</name>